<keyword evidence="1" id="KW-0812">Transmembrane</keyword>
<keyword evidence="1" id="KW-1133">Transmembrane helix</keyword>
<dbReference type="EMBL" id="JBBPBN010000001">
    <property type="protein sequence ID" value="KAK9046369.1"/>
    <property type="molecule type" value="Genomic_DNA"/>
</dbReference>
<organism evidence="2 3">
    <name type="scientific">Hibiscus sabdariffa</name>
    <name type="common">roselle</name>
    <dbReference type="NCBI Taxonomy" id="183260"/>
    <lineage>
        <taxon>Eukaryota</taxon>
        <taxon>Viridiplantae</taxon>
        <taxon>Streptophyta</taxon>
        <taxon>Embryophyta</taxon>
        <taxon>Tracheophyta</taxon>
        <taxon>Spermatophyta</taxon>
        <taxon>Magnoliopsida</taxon>
        <taxon>eudicotyledons</taxon>
        <taxon>Gunneridae</taxon>
        <taxon>Pentapetalae</taxon>
        <taxon>rosids</taxon>
        <taxon>malvids</taxon>
        <taxon>Malvales</taxon>
        <taxon>Malvaceae</taxon>
        <taxon>Malvoideae</taxon>
        <taxon>Hibiscus</taxon>
    </lineage>
</organism>
<feature type="transmembrane region" description="Helical" evidence="1">
    <location>
        <begin position="53"/>
        <end position="73"/>
    </location>
</feature>
<name>A0ABR2UA87_9ROSI</name>
<accession>A0ABR2UA87</accession>
<sequence length="140" mass="15691">MSGCFTGEELELRVFMSLHPFSNSAKDLAYPDFVSIVFNVLEVSKVLLAVKPLYLILRPSMFVLVVLGLTLFYRFGKAKPCSFYAHGFRGGTVFFSLAKRKEIINAFFGGIIEPCTFDAVFNDLKNFIADDPTKDHPHGI</sequence>
<evidence type="ECO:0000256" key="1">
    <source>
        <dbReference type="SAM" id="Phobius"/>
    </source>
</evidence>
<proteinExistence type="predicted"/>
<comment type="caution">
    <text evidence="2">The sequence shown here is derived from an EMBL/GenBank/DDBJ whole genome shotgun (WGS) entry which is preliminary data.</text>
</comment>
<dbReference type="Proteomes" id="UP001396334">
    <property type="component" value="Unassembled WGS sequence"/>
</dbReference>
<reference evidence="2 3" key="1">
    <citation type="journal article" date="2024" name="G3 (Bethesda)">
        <title>Genome assembly of Hibiscus sabdariffa L. provides insights into metabolisms of medicinal natural products.</title>
        <authorList>
            <person name="Kim T."/>
        </authorList>
    </citation>
    <scope>NUCLEOTIDE SEQUENCE [LARGE SCALE GENOMIC DNA]</scope>
    <source>
        <strain evidence="2">TK-2024</strain>
        <tissue evidence="2">Old leaves</tissue>
    </source>
</reference>
<evidence type="ECO:0000313" key="2">
    <source>
        <dbReference type="EMBL" id="KAK9046369.1"/>
    </source>
</evidence>
<protein>
    <submittedName>
        <fullName evidence="2">Uncharacterized protein</fullName>
    </submittedName>
</protein>
<keyword evidence="3" id="KW-1185">Reference proteome</keyword>
<gene>
    <name evidence="2" type="ORF">V6N11_052258</name>
</gene>
<keyword evidence="1" id="KW-0472">Membrane</keyword>
<evidence type="ECO:0000313" key="3">
    <source>
        <dbReference type="Proteomes" id="UP001396334"/>
    </source>
</evidence>